<dbReference type="EMBL" id="AWSO01000930">
    <property type="protein sequence ID" value="ESK86451.1"/>
    <property type="molecule type" value="Genomic_DNA"/>
</dbReference>
<gene>
    <name evidence="2" type="ORF">Moror_4924</name>
</gene>
<dbReference type="OrthoDB" id="2393824at2759"/>
<feature type="region of interest" description="Disordered" evidence="1">
    <location>
        <begin position="1"/>
        <end position="22"/>
    </location>
</feature>
<proteinExistence type="predicted"/>
<evidence type="ECO:0000313" key="3">
    <source>
        <dbReference type="Proteomes" id="UP000017559"/>
    </source>
</evidence>
<feature type="compositionally biased region" description="Polar residues" evidence="1">
    <location>
        <begin position="847"/>
        <end position="860"/>
    </location>
</feature>
<feature type="compositionally biased region" description="Polar residues" evidence="1">
    <location>
        <begin position="989"/>
        <end position="1001"/>
    </location>
</feature>
<reference evidence="2 3" key="1">
    <citation type="journal article" date="2014" name="BMC Genomics">
        <title>Genome and secretome analysis of the hemibiotrophic fungal pathogen, Moniliophthora roreri, which causes frosty pod rot disease of cacao: mechanisms of the biotrophic and necrotrophic phases.</title>
        <authorList>
            <person name="Meinhardt L.W."/>
            <person name="Costa G.G.L."/>
            <person name="Thomazella D.P.T."/>
            <person name="Teixeira P.J.P.L."/>
            <person name="Carazzolle M.F."/>
            <person name="Schuster S.C."/>
            <person name="Carlson J.E."/>
            <person name="Guiltinan M.J."/>
            <person name="Mieczkowski P."/>
            <person name="Farmer A."/>
            <person name="Ramaraj T."/>
            <person name="Crozier J."/>
            <person name="Davis R.E."/>
            <person name="Shao J."/>
            <person name="Melnick R.L."/>
            <person name="Pereira G.A.G."/>
            <person name="Bailey B.A."/>
        </authorList>
    </citation>
    <scope>NUCLEOTIDE SEQUENCE [LARGE SCALE GENOMIC DNA]</scope>
    <source>
        <strain evidence="2 3">MCA 2997</strain>
    </source>
</reference>
<dbReference type="KEGG" id="mrr:Moror_4924"/>
<dbReference type="AlphaFoldDB" id="V2X0Z0"/>
<keyword evidence="3" id="KW-1185">Reference proteome</keyword>
<evidence type="ECO:0000313" key="2">
    <source>
        <dbReference type="EMBL" id="ESK86451.1"/>
    </source>
</evidence>
<organism evidence="2 3">
    <name type="scientific">Moniliophthora roreri (strain MCA 2997)</name>
    <name type="common">Cocoa frosty pod rot fungus</name>
    <name type="synonym">Crinipellis roreri</name>
    <dbReference type="NCBI Taxonomy" id="1381753"/>
    <lineage>
        <taxon>Eukaryota</taxon>
        <taxon>Fungi</taxon>
        <taxon>Dikarya</taxon>
        <taxon>Basidiomycota</taxon>
        <taxon>Agaricomycotina</taxon>
        <taxon>Agaricomycetes</taxon>
        <taxon>Agaricomycetidae</taxon>
        <taxon>Agaricales</taxon>
        <taxon>Marasmiineae</taxon>
        <taxon>Marasmiaceae</taxon>
        <taxon>Moniliophthora</taxon>
    </lineage>
</organism>
<feature type="compositionally biased region" description="Basic residues" evidence="1">
    <location>
        <begin position="889"/>
        <end position="902"/>
    </location>
</feature>
<protein>
    <submittedName>
        <fullName evidence="2">Uncharacterized protein</fullName>
    </submittedName>
</protein>
<dbReference type="STRING" id="1381753.V2X0Z0"/>
<dbReference type="Proteomes" id="UP000017559">
    <property type="component" value="Unassembled WGS sequence"/>
</dbReference>
<accession>V2X0Z0</accession>
<name>V2X0Z0_MONRO</name>
<dbReference type="HOGENOM" id="CLU_010693_1_0_1"/>
<feature type="region of interest" description="Disordered" evidence="1">
    <location>
        <begin position="847"/>
        <end position="1008"/>
    </location>
</feature>
<comment type="caution">
    <text evidence="2">The sequence shown here is derived from an EMBL/GenBank/DDBJ whole genome shotgun (WGS) entry which is preliminary data.</text>
</comment>
<sequence length="1008" mass="114656">MQSRVGGCLEKEDGAEEDSDLGSLSFPDLDIDTLEGASEFLTWYFSNVRKEHPYSQPTSSSCQSLLSAHPALFLDVKHTYNTKDFSRLNDSDILHRCRLVWSPQFEVMRQDLQKIDNSDIIRRSISGEELRQMWTAPTSAVASHIQSLRIPRCLPDSPVPPVILHDLGSFQREPSLTARINNIFPERGHTFLVNVSGSGKTKLLFEGLCMHWGIYLTSVLDTSWLGSPELHECLQRALGFTFGWEEYVTLQEDYTAFVQNNTKIARRHFSAILFARLLMLKRVLQEAVSQGLKHEHKQRWLELQLQPGLWEEEPFGTLYCDLIEAPVEERVLNDSITKTLKEIIEIWDFTATGRPLYFVLDEANYAVHSHKFSFMTDTGERYPILKLMLQVWRQHVQHLPISFIVAGTEIPREHFSEEEWRDFRWCSDTGSFNDADDHRRYVQRFLPPELSVSPSGEELLARTWRWLRGRHRYTASFMAVLMHGGFESPHHLLSSYVETIIHYYRPRDGARYMSMEKPAFNNSFEGLDFELRSAIHYALLYTLCFAEGPKTLKLIKLVSRTQGRFLDSTMSTIAFDEPIALISAAREFTIEPRSISGMNFFLNHIMPQDVYHQYYFAALCLALGFEENRRIWRFFSLSLPTPTWAEEEASLTRRVSTSDGFEEKAFRFSEHDAGPFVTHSRSQADLLSWLQGTEDGTPFCLHSTPTGEVLIFCLQLLTGNRFWVNLQVSFESVKRELSPAEIRDTFQLVHPTTLFGDSSADTIEIAEVLKSLENPCPGLGPYNILRAILPFNGVIDINHPDFAHSEEPIAALNVAALKSCVDLVEQKDLLEHIAALVTHLPKIRSDNSSNVRFRQNTTKSSRSKLPKAPQPRSAAAPTKQSKKAPTTSKVRKGKRASRKTKSKAPSPVPEQTAGPSKAVKPKLTDVSDPVEAPAESSGSRRGKRQPPRVEVEDVSTTTATSSRDRKRKQLFPTMSTFPPTALQPDNAEPNPSKTPRYTTRSVTRRFGR</sequence>
<evidence type="ECO:0000256" key="1">
    <source>
        <dbReference type="SAM" id="MobiDB-lite"/>
    </source>
</evidence>